<dbReference type="Pfam" id="PF00069">
    <property type="entry name" value="Pkinase"/>
    <property type="match status" value="1"/>
</dbReference>
<dbReference type="SMART" id="SM00220">
    <property type="entry name" value="S_TKc"/>
    <property type="match status" value="1"/>
</dbReference>
<keyword evidence="2 8" id="KW-0808">Transferase</keyword>
<dbReference type="PROSITE" id="PS00108">
    <property type="entry name" value="PROTEIN_KINASE_ST"/>
    <property type="match status" value="1"/>
</dbReference>
<proteinExistence type="inferred from homology"/>
<protein>
    <recommendedName>
        <fullName evidence="8">Mitogen-activated protein kinase</fullName>
        <ecNumber evidence="8">2.7.11.24</ecNumber>
    </recommendedName>
</protein>
<keyword evidence="5 6" id="KW-0067">ATP-binding</keyword>
<dbReference type="InterPro" id="IPR050117">
    <property type="entry name" value="MAPK"/>
</dbReference>
<sequence>MAAKHAKRQYVVKGTTFDVDERYEVKKGVGQGAYGLICAAVDKTTGEQVAIKKISNAFEDATDCKRMLREMRLLQHFSHENVLSIRDIMLPPAGKVSDWKDVYLVTELLDTDLHYIIHSKQTLSDDHIQYFVYQILRGLKAVHSAKVLHRDLKPGNLLVNKNCDLKICDFGLARGVDPTKSGSQQLTEYVVTRWYRAPELLVENDIYDEGIDIWSVGCILAEFLGRKAIFPGRDYLQQLRLIIEALGPPSASDLSIIQNPQAVEYIKRLPNKPAVPFSTMYPNASGPAVDLLSKMLVFDPRKRISAAKALEHEYLLALHNVNDEPDAPCFDFNFEAEDVTENQLRELIWEQLRRYHPDIGAMPAQFGV</sequence>
<dbReference type="InterPro" id="IPR011009">
    <property type="entry name" value="Kinase-like_dom_sf"/>
</dbReference>
<dbReference type="PROSITE" id="PS50011">
    <property type="entry name" value="PROTEIN_KINASE_DOM"/>
    <property type="match status" value="1"/>
</dbReference>
<dbReference type="AlphaFoldDB" id="A0AB34J0F1"/>
<dbReference type="EMBL" id="JBGBPQ010000014">
    <property type="protein sequence ID" value="KAL1510963.1"/>
    <property type="molecule type" value="Genomic_DNA"/>
</dbReference>
<evidence type="ECO:0000256" key="7">
    <source>
        <dbReference type="RuleBase" id="RU000304"/>
    </source>
</evidence>
<dbReference type="InterPro" id="IPR008271">
    <property type="entry name" value="Ser/Thr_kinase_AS"/>
</dbReference>
<dbReference type="SUPFAM" id="SSF56112">
    <property type="entry name" value="Protein kinase-like (PK-like)"/>
    <property type="match status" value="1"/>
</dbReference>
<dbReference type="Gene3D" id="1.10.510.10">
    <property type="entry name" value="Transferase(Phosphotransferase) domain 1"/>
    <property type="match status" value="1"/>
</dbReference>
<dbReference type="CDD" id="cd07834">
    <property type="entry name" value="STKc_MAPK"/>
    <property type="match status" value="1"/>
</dbReference>
<dbReference type="Gene3D" id="3.30.200.20">
    <property type="entry name" value="Phosphorylase Kinase, domain 1"/>
    <property type="match status" value="1"/>
</dbReference>
<evidence type="ECO:0000256" key="4">
    <source>
        <dbReference type="ARBA" id="ARBA00022777"/>
    </source>
</evidence>
<dbReference type="InterPro" id="IPR000719">
    <property type="entry name" value="Prot_kinase_dom"/>
</dbReference>
<evidence type="ECO:0000259" key="9">
    <source>
        <dbReference type="PROSITE" id="PS50011"/>
    </source>
</evidence>
<accession>A0AB34J0F1</accession>
<name>A0AB34J0F1_PRYPA</name>
<dbReference type="GO" id="GO:0004707">
    <property type="term" value="F:MAP kinase activity"/>
    <property type="evidence" value="ECO:0007669"/>
    <property type="project" value="UniProtKB-EC"/>
</dbReference>
<keyword evidence="11" id="KW-1185">Reference proteome</keyword>
<organism evidence="10 11">
    <name type="scientific">Prymnesium parvum</name>
    <name type="common">Toxic golden alga</name>
    <dbReference type="NCBI Taxonomy" id="97485"/>
    <lineage>
        <taxon>Eukaryota</taxon>
        <taxon>Haptista</taxon>
        <taxon>Haptophyta</taxon>
        <taxon>Prymnesiophyceae</taxon>
        <taxon>Prymnesiales</taxon>
        <taxon>Prymnesiaceae</taxon>
        <taxon>Prymnesium</taxon>
    </lineage>
</organism>
<evidence type="ECO:0000256" key="3">
    <source>
        <dbReference type="ARBA" id="ARBA00022741"/>
    </source>
</evidence>
<dbReference type="PROSITE" id="PS01351">
    <property type="entry name" value="MAPK"/>
    <property type="match status" value="1"/>
</dbReference>
<dbReference type="Proteomes" id="UP001515480">
    <property type="component" value="Unassembled WGS sequence"/>
</dbReference>
<keyword evidence="4 8" id="KW-0418">Kinase</keyword>
<evidence type="ECO:0000256" key="2">
    <source>
        <dbReference type="ARBA" id="ARBA00022679"/>
    </source>
</evidence>
<reference evidence="10 11" key="1">
    <citation type="journal article" date="2024" name="Science">
        <title>Giant polyketide synthase enzymes in the biosynthesis of giant marine polyether toxins.</title>
        <authorList>
            <person name="Fallon T.R."/>
            <person name="Shende V.V."/>
            <person name="Wierzbicki I.H."/>
            <person name="Pendleton A.L."/>
            <person name="Watervoot N.F."/>
            <person name="Auber R.P."/>
            <person name="Gonzalez D.J."/>
            <person name="Wisecaver J.H."/>
            <person name="Moore B.S."/>
        </authorList>
    </citation>
    <scope>NUCLEOTIDE SEQUENCE [LARGE SCALE GENOMIC DNA]</scope>
    <source>
        <strain evidence="10 11">12B1</strain>
    </source>
</reference>
<keyword evidence="8" id="KW-0460">Magnesium</keyword>
<feature type="binding site" evidence="6">
    <location>
        <position position="53"/>
    </location>
    <ligand>
        <name>ATP</name>
        <dbReference type="ChEBI" id="CHEBI:30616"/>
    </ligand>
</feature>
<evidence type="ECO:0000256" key="1">
    <source>
        <dbReference type="ARBA" id="ARBA00022527"/>
    </source>
</evidence>
<comment type="cofactor">
    <cofactor evidence="8">
        <name>Mg(2+)</name>
        <dbReference type="ChEBI" id="CHEBI:18420"/>
    </cofactor>
</comment>
<gene>
    <name evidence="10" type="ORF">AB1Y20_005789</name>
</gene>
<comment type="similarity">
    <text evidence="8">Belongs to the protein kinase superfamily. Ser/Thr protein kinase family. MAP kinase subfamily.</text>
</comment>
<evidence type="ECO:0000256" key="5">
    <source>
        <dbReference type="ARBA" id="ARBA00022840"/>
    </source>
</evidence>
<evidence type="ECO:0000256" key="8">
    <source>
        <dbReference type="RuleBase" id="RU361165"/>
    </source>
</evidence>
<evidence type="ECO:0000313" key="11">
    <source>
        <dbReference type="Proteomes" id="UP001515480"/>
    </source>
</evidence>
<comment type="caution">
    <text evidence="10">The sequence shown here is derived from an EMBL/GenBank/DDBJ whole genome shotgun (WGS) entry which is preliminary data.</text>
</comment>
<feature type="domain" description="Protein kinase" evidence="9">
    <location>
        <begin position="23"/>
        <end position="315"/>
    </location>
</feature>
<keyword evidence="1 7" id="KW-0723">Serine/threonine-protein kinase</keyword>
<dbReference type="FunFam" id="3.30.200.20:FF:000046">
    <property type="entry name" value="Mitogen-activated protein kinase"/>
    <property type="match status" value="1"/>
</dbReference>
<keyword evidence="3 6" id="KW-0547">Nucleotide-binding</keyword>
<dbReference type="EC" id="2.7.11.24" evidence="8"/>
<comment type="activity regulation">
    <text evidence="8">Activated by threonine and tyrosine phosphorylation.</text>
</comment>
<dbReference type="InterPro" id="IPR003527">
    <property type="entry name" value="MAP_kinase_CS"/>
</dbReference>
<dbReference type="GO" id="GO:0005524">
    <property type="term" value="F:ATP binding"/>
    <property type="evidence" value="ECO:0007669"/>
    <property type="project" value="UniProtKB-UniRule"/>
</dbReference>
<dbReference type="PANTHER" id="PTHR24055">
    <property type="entry name" value="MITOGEN-ACTIVATED PROTEIN KINASE"/>
    <property type="match status" value="1"/>
</dbReference>
<evidence type="ECO:0000313" key="10">
    <source>
        <dbReference type="EMBL" id="KAL1510963.1"/>
    </source>
</evidence>
<evidence type="ECO:0000256" key="6">
    <source>
        <dbReference type="PROSITE-ProRule" id="PRU10141"/>
    </source>
</evidence>
<comment type="catalytic activity">
    <reaction evidence="8">
        <text>L-threonyl-[protein] + ATP = O-phospho-L-threonyl-[protein] + ADP + H(+)</text>
        <dbReference type="Rhea" id="RHEA:46608"/>
        <dbReference type="Rhea" id="RHEA-COMP:11060"/>
        <dbReference type="Rhea" id="RHEA-COMP:11605"/>
        <dbReference type="ChEBI" id="CHEBI:15378"/>
        <dbReference type="ChEBI" id="CHEBI:30013"/>
        <dbReference type="ChEBI" id="CHEBI:30616"/>
        <dbReference type="ChEBI" id="CHEBI:61977"/>
        <dbReference type="ChEBI" id="CHEBI:456216"/>
        <dbReference type="EC" id="2.7.11.24"/>
    </reaction>
</comment>
<dbReference type="FunFam" id="1.10.510.10:FF:000040">
    <property type="entry name" value="Mitogen-activated protein kinase"/>
    <property type="match status" value="1"/>
</dbReference>
<dbReference type="PROSITE" id="PS00107">
    <property type="entry name" value="PROTEIN_KINASE_ATP"/>
    <property type="match status" value="1"/>
</dbReference>
<dbReference type="InterPro" id="IPR017441">
    <property type="entry name" value="Protein_kinase_ATP_BS"/>
</dbReference>